<organism evidence="4 5">
    <name type="scientific">Amycolatopsis coloradensis</name>
    <dbReference type="NCBI Taxonomy" id="76021"/>
    <lineage>
        <taxon>Bacteria</taxon>
        <taxon>Bacillati</taxon>
        <taxon>Actinomycetota</taxon>
        <taxon>Actinomycetes</taxon>
        <taxon>Pseudonocardiales</taxon>
        <taxon>Pseudonocardiaceae</taxon>
        <taxon>Amycolatopsis</taxon>
    </lineage>
</organism>
<evidence type="ECO:0000256" key="2">
    <source>
        <dbReference type="ARBA" id="ARBA00022801"/>
    </source>
</evidence>
<evidence type="ECO:0000313" key="5">
    <source>
        <dbReference type="Proteomes" id="UP000187486"/>
    </source>
</evidence>
<dbReference type="InterPro" id="IPR000026">
    <property type="entry name" value="N1-like"/>
</dbReference>
<feature type="region of interest" description="Disordered" evidence="3">
    <location>
        <begin position="30"/>
        <end position="76"/>
    </location>
</feature>
<evidence type="ECO:0000256" key="1">
    <source>
        <dbReference type="ARBA" id="ARBA00022722"/>
    </source>
</evidence>
<dbReference type="GO" id="GO:0016787">
    <property type="term" value="F:hydrolase activity"/>
    <property type="evidence" value="ECO:0007669"/>
    <property type="project" value="UniProtKB-KW"/>
</dbReference>
<accession>A0A1R0KI10</accession>
<dbReference type="AlphaFoldDB" id="A0A1R0KI10"/>
<keyword evidence="1" id="KW-0540">Nuclease</keyword>
<evidence type="ECO:0000256" key="3">
    <source>
        <dbReference type="SAM" id="MobiDB-lite"/>
    </source>
</evidence>
<name>A0A1R0KI10_9PSEU</name>
<keyword evidence="2" id="KW-0378">Hydrolase</keyword>
<dbReference type="Pfam" id="PF00545">
    <property type="entry name" value="Ribonuclease"/>
    <property type="match status" value="1"/>
</dbReference>
<dbReference type="STRING" id="76021.BS329_33605"/>
<feature type="compositionally biased region" description="Low complexity" evidence="3">
    <location>
        <begin position="35"/>
        <end position="49"/>
    </location>
</feature>
<dbReference type="SUPFAM" id="SSF53933">
    <property type="entry name" value="Microbial ribonucleases"/>
    <property type="match status" value="1"/>
</dbReference>
<gene>
    <name evidence="4" type="ORF">BS329_33605</name>
</gene>
<evidence type="ECO:0000313" key="4">
    <source>
        <dbReference type="EMBL" id="OLZ45369.1"/>
    </source>
</evidence>
<reference evidence="4 5" key="1">
    <citation type="submission" date="2016-01" db="EMBL/GenBank/DDBJ databases">
        <title>Amycolatopsis coloradensis genome sequencing and assembly.</title>
        <authorList>
            <person name="Mayilraj S."/>
        </authorList>
    </citation>
    <scope>NUCLEOTIDE SEQUENCE [LARGE SCALE GENOMIC DNA]</scope>
    <source>
        <strain evidence="4 5">DSM 44225</strain>
    </source>
</reference>
<dbReference type="GO" id="GO:0004521">
    <property type="term" value="F:RNA endonuclease activity"/>
    <property type="evidence" value="ECO:0007669"/>
    <property type="project" value="InterPro"/>
</dbReference>
<keyword evidence="5" id="KW-1185">Reference proteome</keyword>
<protein>
    <submittedName>
        <fullName evidence="4">Ribonuclease N</fullName>
    </submittedName>
</protein>
<dbReference type="OrthoDB" id="5326845at2"/>
<dbReference type="RefSeq" id="WP_076166260.1">
    <property type="nucleotide sequence ID" value="NZ_JBEZVB010000008.1"/>
</dbReference>
<dbReference type="Proteomes" id="UP000187486">
    <property type="component" value="Unassembled WGS sequence"/>
</dbReference>
<proteinExistence type="predicted"/>
<dbReference type="Gene3D" id="3.10.450.30">
    <property type="entry name" value="Microbial ribonucleases"/>
    <property type="match status" value="1"/>
</dbReference>
<dbReference type="GO" id="GO:0003723">
    <property type="term" value="F:RNA binding"/>
    <property type="evidence" value="ECO:0007669"/>
    <property type="project" value="InterPro"/>
</dbReference>
<dbReference type="InterPro" id="IPR016191">
    <property type="entry name" value="Ribonuclease/ribotoxin"/>
</dbReference>
<sequence length="161" mass="17175">MFNRRRITAALIGLIVLVLAGWFVKDGISGDDTKSTSPPASSSSAAGKPGETGASQAKGKVAGAESGLPVKPLTGLPPQAADTWKLIKAGGPYPYPRNDDVTFQNREKVLPAKDSGYYREYTVKTPGSPDRGARRLVTGTGKELYYTEDHYKSFVVVDAGR</sequence>
<dbReference type="EMBL" id="MQUQ01000020">
    <property type="protein sequence ID" value="OLZ45369.1"/>
    <property type="molecule type" value="Genomic_DNA"/>
</dbReference>
<comment type="caution">
    <text evidence="4">The sequence shown here is derived from an EMBL/GenBank/DDBJ whole genome shotgun (WGS) entry which is preliminary data.</text>
</comment>